<comment type="caution">
    <text evidence="1">The sequence shown here is derived from an EMBL/GenBank/DDBJ whole genome shotgun (WGS) entry which is preliminary data.</text>
</comment>
<evidence type="ECO:0000313" key="2">
    <source>
        <dbReference type="Proteomes" id="UP001212841"/>
    </source>
</evidence>
<accession>A0AAD5S7L6</accession>
<name>A0AAD5S7L6_9FUNG</name>
<organism evidence="1 2">
    <name type="scientific">Rhizophlyctis rosea</name>
    <dbReference type="NCBI Taxonomy" id="64517"/>
    <lineage>
        <taxon>Eukaryota</taxon>
        <taxon>Fungi</taxon>
        <taxon>Fungi incertae sedis</taxon>
        <taxon>Chytridiomycota</taxon>
        <taxon>Chytridiomycota incertae sedis</taxon>
        <taxon>Chytridiomycetes</taxon>
        <taxon>Rhizophlyctidales</taxon>
        <taxon>Rhizophlyctidaceae</taxon>
        <taxon>Rhizophlyctis</taxon>
    </lineage>
</organism>
<evidence type="ECO:0000313" key="1">
    <source>
        <dbReference type="EMBL" id="KAJ3045990.1"/>
    </source>
</evidence>
<proteinExistence type="predicted"/>
<gene>
    <name evidence="1" type="ORF">HK097_001067</name>
</gene>
<keyword evidence="2" id="KW-1185">Reference proteome</keyword>
<protein>
    <submittedName>
        <fullName evidence="1">Uncharacterized protein</fullName>
    </submittedName>
</protein>
<reference evidence="1" key="1">
    <citation type="submission" date="2020-05" db="EMBL/GenBank/DDBJ databases">
        <title>Phylogenomic resolution of chytrid fungi.</title>
        <authorList>
            <person name="Stajich J.E."/>
            <person name="Amses K."/>
            <person name="Simmons R."/>
            <person name="Seto K."/>
            <person name="Myers J."/>
            <person name="Bonds A."/>
            <person name="Quandt C.A."/>
            <person name="Barry K."/>
            <person name="Liu P."/>
            <person name="Grigoriev I."/>
            <person name="Longcore J.E."/>
            <person name="James T.Y."/>
        </authorList>
    </citation>
    <scope>NUCLEOTIDE SEQUENCE</scope>
    <source>
        <strain evidence="1">JEL0318</strain>
    </source>
</reference>
<dbReference type="AlphaFoldDB" id="A0AAD5S7L6"/>
<dbReference type="Proteomes" id="UP001212841">
    <property type="component" value="Unassembled WGS sequence"/>
</dbReference>
<sequence length="262" mass="28887">MDATTFDNYGITNVEIVAIGTKPTNGFWQDRSDYLRKGGVIERPLQTIKYQSFQGNGSSQITLNIDTGLARSISSVLLLGKPNYNSTDDAYKAAKLQKVLISGAGTPTSPYVYNPIDPLSYSSDLGVRQIHFTSGTKRIPERPISYHPKDPEMYVLAFRHQDPENAAMVPSMHTFDDVRSVNGCSVRGWQFPYNFKDSLAAYGDGLTSINGQFSIVLTTQPAPPDFASPPAVFNTGETFEVFFVLDKVLRISDAGIEITPVW</sequence>
<dbReference type="EMBL" id="JADGJD010001201">
    <property type="protein sequence ID" value="KAJ3045990.1"/>
    <property type="molecule type" value="Genomic_DNA"/>
</dbReference>